<gene>
    <name evidence="1" type="ORF">CVV64_05650</name>
</gene>
<comment type="caution">
    <text evidence="1">The sequence shown here is derived from an EMBL/GenBank/DDBJ whole genome shotgun (WGS) entry which is preliminary data.</text>
</comment>
<organism evidence="1 2">
    <name type="scientific">Candidatus Wallbacteria bacterium HGW-Wallbacteria-1</name>
    <dbReference type="NCBI Taxonomy" id="2013854"/>
    <lineage>
        <taxon>Bacteria</taxon>
        <taxon>Candidatus Walliibacteriota</taxon>
    </lineage>
</organism>
<protein>
    <submittedName>
        <fullName evidence="1">Uncharacterized protein</fullName>
    </submittedName>
</protein>
<evidence type="ECO:0000313" key="2">
    <source>
        <dbReference type="Proteomes" id="UP000233256"/>
    </source>
</evidence>
<accession>A0A2N1PSE0</accession>
<dbReference type="AlphaFoldDB" id="A0A2N1PSE0"/>
<name>A0A2N1PSE0_9BACT</name>
<dbReference type="EMBL" id="PGXC01000003">
    <property type="protein sequence ID" value="PKK91254.1"/>
    <property type="molecule type" value="Genomic_DNA"/>
</dbReference>
<evidence type="ECO:0000313" key="1">
    <source>
        <dbReference type="EMBL" id="PKK91254.1"/>
    </source>
</evidence>
<dbReference type="Proteomes" id="UP000233256">
    <property type="component" value="Unassembled WGS sequence"/>
</dbReference>
<reference evidence="1 2" key="1">
    <citation type="journal article" date="2017" name="ISME J.">
        <title>Potential for microbial H2 and metal transformations associated with novel bacteria and archaea in deep terrestrial subsurface sediments.</title>
        <authorList>
            <person name="Hernsdorf A.W."/>
            <person name="Amano Y."/>
            <person name="Miyakawa K."/>
            <person name="Ise K."/>
            <person name="Suzuki Y."/>
            <person name="Anantharaman K."/>
            <person name="Probst A."/>
            <person name="Burstein D."/>
            <person name="Thomas B.C."/>
            <person name="Banfield J.F."/>
        </authorList>
    </citation>
    <scope>NUCLEOTIDE SEQUENCE [LARGE SCALE GENOMIC DNA]</scope>
    <source>
        <strain evidence="1">HGW-Wallbacteria-1</strain>
    </source>
</reference>
<proteinExistence type="predicted"/>
<sequence>MNNSPACENELSEIFSIHVPKIIKEIFTFQHDSNSVSIPKIFLLKKETILTLSRDGVIKKSKYSEKGSEERIIGDGEFIIGSDRIKLFFMKGLQNANSVAQENHIIQNLKDIWKSEKFIWDAVPGGDNLWIIESSSDLFMNDEFSFRNSVHSSLTLATMAIWALMESGISECNGTDRNLVIAENGPDNFCHWLFQGTQPRDFKEISIIEEDKTNPVDLNSKEIRSWSWKKKIRFALPEKNNTPSLSELDYLSLAGLWLRNNGNVKLFGDFFKLNDFP</sequence>